<evidence type="ECO:0000313" key="1">
    <source>
        <dbReference type="EMBL" id="KAH0808424.1"/>
    </source>
</evidence>
<dbReference type="Proteomes" id="UP000719412">
    <property type="component" value="Unassembled WGS sequence"/>
</dbReference>
<protein>
    <submittedName>
        <fullName evidence="1">Uncharacterized protein</fullName>
    </submittedName>
</protein>
<reference evidence="1" key="2">
    <citation type="submission" date="2021-08" db="EMBL/GenBank/DDBJ databases">
        <authorList>
            <person name="Eriksson T."/>
        </authorList>
    </citation>
    <scope>NUCLEOTIDE SEQUENCE</scope>
    <source>
        <strain evidence="1">Stoneville</strain>
        <tissue evidence="1">Whole head</tissue>
    </source>
</reference>
<accession>A0A8J6H551</accession>
<organism evidence="1 2">
    <name type="scientific">Tenebrio molitor</name>
    <name type="common">Yellow mealworm beetle</name>
    <dbReference type="NCBI Taxonomy" id="7067"/>
    <lineage>
        <taxon>Eukaryota</taxon>
        <taxon>Metazoa</taxon>
        <taxon>Ecdysozoa</taxon>
        <taxon>Arthropoda</taxon>
        <taxon>Hexapoda</taxon>
        <taxon>Insecta</taxon>
        <taxon>Pterygota</taxon>
        <taxon>Neoptera</taxon>
        <taxon>Endopterygota</taxon>
        <taxon>Coleoptera</taxon>
        <taxon>Polyphaga</taxon>
        <taxon>Cucujiformia</taxon>
        <taxon>Tenebrionidae</taxon>
        <taxon>Tenebrio</taxon>
    </lineage>
</organism>
<dbReference type="EMBL" id="JABDTM020028769">
    <property type="protein sequence ID" value="KAH0808424.1"/>
    <property type="molecule type" value="Genomic_DNA"/>
</dbReference>
<dbReference type="AlphaFoldDB" id="A0A8J6H551"/>
<sequence length="299" mass="34665">MQTVCRRPRQFRLGNILSRICANKVDLVRHEHCSRGRLPWEPICKQSDYPKKRLCKKKVETIREEYRRHDCDVLKRPKRNTYEWVIEEEKPCKPFGIKTIVDKTVCEIRRMQKCIRLFGDTSKCQNLAPDCTRVKKVYPMKEAVQKGSLPGCARPLPASAAGEFCVRLLSVLKTRRFSQVVTRNYRKVKEGCECPEPPKTTKVVQEKQCVPCSFVTWKPKPRKVIEEKLKEDRKPKKPMTCYAGMVLRKPAPKCKTADIDPFKKKCCLQAEAGEQTKVSTSKTSEIQIPIADWDFNCKT</sequence>
<proteinExistence type="predicted"/>
<name>A0A8J6H551_TENMO</name>
<gene>
    <name evidence="1" type="ORF">GEV33_014368</name>
</gene>
<comment type="caution">
    <text evidence="1">The sequence shown here is derived from an EMBL/GenBank/DDBJ whole genome shotgun (WGS) entry which is preliminary data.</text>
</comment>
<keyword evidence="2" id="KW-1185">Reference proteome</keyword>
<reference evidence="1" key="1">
    <citation type="journal article" date="2020" name="J Insects Food Feed">
        <title>The yellow mealworm (Tenebrio molitor) genome: a resource for the emerging insects as food and feed industry.</title>
        <authorList>
            <person name="Eriksson T."/>
            <person name="Andere A."/>
            <person name="Kelstrup H."/>
            <person name="Emery V."/>
            <person name="Picard C."/>
        </authorList>
    </citation>
    <scope>NUCLEOTIDE SEQUENCE</scope>
    <source>
        <strain evidence="1">Stoneville</strain>
        <tissue evidence="1">Whole head</tissue>
    </source>
</reference>
<evidence type="ECO:0000313" key="2">
    <source>
        <dbReference type="Proteomes" id="UP000719412"/>
    </source>
</evidence>